<accession>A0A1D8AVZ6</accession>
<dbReference type="KEGG" id="obg:Verru16b_02120"/>
<dbReference type="OrthoDB" id="9795355at2"/>
<organism evidence="1 2">
    <name type="scientific">Lacunisphaera limnophila</name>
    <dbReference type="NCBI Taxonomy" id="1838286"/>
    <lineage>
        <taxon>Bacteria</taxon>
        <taxon>Pseudomonadati</taxon>
        <taxon>Verrucomicrobiota</taxon>
        <taxon>Opitutia</taxon>
        <taxon>Opitutales</taxon>
        <taxon>Opitutaceae</taxon>
        <taxon>Lacunisphaera</taxon>
    </lineage>
</organism>
<dbReference type="Proteomes" id="UP000095228">
    <property type="component" value="Chromosome"/>
</dbReference>
<dbReference type="Pfam" id="PF01263">
    <property type="entry name" value="Aldose_epim"/>
    <property type="match status" value="1"/>
</dbReference>
<dbReference type="AlphaFoldDB" id="A0A1D8AVZ6"/>
<dbReference type="InterPro" id="IPR011013">
    <property type="entry name" value="Gal_mutarotase_sf_dom"/>
</dbReference>
<dbReference type="RefSeq" id="WP_069962243.1">
    <property type="nucleotide sequence ID" value="NZ_CP016094.1"/>
</dbReference>
<sequence length="306" mass="34469">MERIPYLGHTIFKWQVGASSFLALPEKGARLMNWNVTLGDGSVRDILYWPEVDNLDAIASIRGGNPILFPFNGRTYDRGEIHHWRAEDGVRRPMPMHGLARQGQFRLTRLDEGGFSAQFVPDEAAKAAYPYDYEFVVSYRFDPLALFVELQLTNLGNTPMPWSAGHHFYFTLPWSPGRTRRDYTLETTATKHLRRDEQGQLAAGPQTETRSTLDNPNLVDLIHTGLKREVFAVTEAGTGNRLYFRTSMAGSTAKDLAVVTWTADEKSPYYCIEPWMGPPNAPETKVGLHSVAPGQTQKFYVEISLG</sequence>
<dbReference type="EMBL" id="CP016094">
    <property type="protein sequence ID" value="AOS45051.1"/>
    <property type="molecule type" value="Genomic_DNA"/>
</dbReference>
<proteinExistence type="predicted"/>
<dbReference type="SUPFAM" id="SSF74650">
    <property type="entry name" value="Galactose mutarotase-like"/>
    <property type="match status" value="1"/>
</dbReference>
<keyword evidence="2" id="KW-1185">Reference proteome</keyword>
<name>A0A1D8AVZ6_9BACT</name>
<dbReference type="Gene3D" id="2.70.98.10">
    <property type="match status" value="1"/>
</dbReference>
<dbReference type="GO" id="GO:0016853">
    <property type="term" value="F:isomerase activity"/>
    <property type="evidence" value="ECO:0007669"/>
    <property type="project" value="InterPro"/>
</dbReference>
<dbReference type="STRING" id="1838286.Verru16b_02120"/>
<dbReference type="InterPro" id="IPR008183">
    <property type="entry name" value="Aldose_1/G6P_1-epimerase"/>
</dbReference>
<dbReference type="GO" id="GO:0030246">
    <property type="term" value="F:carbohydrate binding"/>
    <property type="evidence" value="ECO:0007669"/>
    <property type="project" value="InterPro"/>
</dbReference>
<reference evidence="1 2" key="1">
    <citation type="submission" date="2016-06" db="EMBL/GenBank/DDBJ databases">
        <title>Three novel species with peptidoglycan cell walls form the new genus Lacunisphaera gen. nov. in the family Opitutaceae of the verrucomicrobial subdivision 4.</title>
        <authorList>
            <person name="Rast P."/>
            <person name="Gloeckner I."/>
            <person name="Jogler M."/>
            <person name="Boedeker C."/>
            <person name="Jeske O."/>
            <person name="Wiegand S."/>
            <person name="Reinhardt R."/>
            <person name="Schumann P."/>
            <person name="Rohde M."/>
            <person name="Spring S."/>
            <person name="Gloeckner F.O."/>
            <person name="Jogler C."/>
        </authorList>
    </citation>
    <scope>NUCLEOTIDE SEQUENCE [LARGE SCALE GENOMIC DNA]</scope>
    <source>
        <strain evidence="1 2">IG16b</strain>
    </source>
</reference>
<evidence type="ECO:0000313" key="1">
    <source>
        <dbReference type="EMBL" id="AOS45051.1"/>
    </source>
</evidence>
<gene>
    <name evidence="1" type="ORF">Verru16b_02120</name>
</gene>
<dbReference type="GO" id="GO:0005975">
    <property type="term" value="P:carbohydrate metabolic process"/>
    <property type="evidence" value="ECO:0007669"/>
    <property type="project" value="InterPro"/>
</dbReference>
<protein>
    <submittedName>
        <fullName evidence="1">Aldose 1-epimerase</fullName>
    </submittedName>
</protein>
<evidence type="ECO:0000313" key="2">
    <source>
        <dbReference type="Proteomes" id="UP000095228"/>
    </source>
</evidence>
<dbReference type="InterPro" id="IPR014718">
    <property type="entry name" value="GH-type_carb-bd"/>
</dbReference>